<gene>
    <name evidence="1" type="ORF">FA95DRAFT_1609774</name>
</gene>
<evidence type="ECO:0000313" key="1">
    <source>
        <dbReference type="EMBL" id="KAI0042952.1"/>
    </source>
</evidence>
<proteinExistence type="predicted"/>
<evidence type="ECO:0000313" key="2">
    <source>
        <dbReference type="Proteomes" id="UP000814033"/>
    </source>
</evidence>
<accession>A0ACB8RG16</accession>
<reference evidence="1" key="2">
    <citation type="journal article" date="2022" name="New Phytol.">
        <title>Evolutionary transition to the ectomycorrhizal habit in the genomes of a hyperdiverse lineage of mushroom-forming fungi.</title>
        <authorList>
            <person name="Looney B."/>
            <person name="Miyauchi S."/>
            <person name="Morin E."/>
            <person name="Drula E."/>
            <person name="Courty P.E."/>
            <person name="Kohler A."/>
            <person name="Kuo A."/>
            <person name="LaButti K."/>
            <person name="Pangilinan J."/>
            <person name="Lipzen A."/>
            <person name="Riley R."/>
            <person name="Andreopoulos W."/>
            <person name="He G."/>
            <person name="Johnson J."/>
            <person name="Nolan M."/>
            <person name="Tritt A."/>
            <person name="Barry K.W."/>
            <person name="Grigoriev I.V."/>
            <person name="Nagy L.G."/>
            <person name="Hibbett D."/>
            <person name="Henrissat B."/>
            <person name="Matheny P.B."/>
            <person name="Labbe J."/>
            <person name="Martin F.M."/>
        </authorList>
    </citation>
    <scope>NUCLEOTIDE SEQUENCE</scope>
    <source>
        <strain evidence="1">FP105234-sp</strain>
    </source>
</reference>
<organism evidence="1 2">
    <name type="scientific">Auriscalpium vulgare</name>
    <dbReference type="NCBI Taxonomy" id="40419"/>
    <lineage>
        <taxon>Eukaryota</taxon>
        <taxon>Fungi</taxon>
        <taxon>Dikarya</taxon>
        <taxon>Basidiomycota</taxon>
        <taxon>Agaricomycotina</taxon>
        <taxon>Agaricomycetes</taxon>
        <taxon>Russulales</taxon>
        <taxon>Auriscalpiaceae</taxon>
        <taxon>Auriscalpium</taxon>
    </lineage>
</organism>
<comment type="caution">
    <text evidence="1">The sequence shown here is derived from an EMBL/GenBank/DDBJ whole genome shotgun (WGS) entry which is preliminary data.</text>
</comment>
<sequence>MDDVISYLRLARMVHVGPEKEWSQRKKVLDVFVLTVAAILEAPENYQRLLDQYRVRTNRLASTPDFGVRNLINEQTVVTHLARAGYTAYEAAAASHLSHAVLTDARYGTRSQDSELEKSGSDDDPGDHGTPIVVDEPVVADGSPIVPGNPQPVTLDVVMTGGNTSPPSLTPSA</sequence>
<dbReference type="EMBL" id="MU276039">
    <property type="protein sequence ID" value="KAI0042952.1"/>
    <property type="molecule type" value="Genomic_DNA"/>
</dbReference>
<protein>
    <submittedName>
        <fullName evidence="1">Uncharacterized protein</fullName>
    </submittedName>
</protein>
<name>A0ACB8RG16_9AGAM</name>
<dbReference type="Proteomes" id="UP000814033">
    <property type="component" value="Unassembled WGS sequence"/>
</dbReference>
<keyword evidence="2" id="KW-1185">Reference proteome</keyword>
<reference evidence="1" key="1">
    <citation type="submission" date="2021-02" db="EMBL/GenBank/DDBJ databases">
        <authorList>
            <consortium name="DOE Joint Genome Institute"/>
            <person name="Ahrendt S."/>
            <person name="Looney B.P."/>
            <person name="Miyauchi S."/>
            <person name="Morin E."/>
            <person name="Drula E."/>
            <person name="Courty P.E."/>
            <person name="Chicoki N."/>
            <person name="Fauchery L."/>
            <person name="Kohler A."/>
            <person name="Kuo A."/>
            <person name="Labutti K."/>
            <person name="Pangilinan J."/>
            <person name="Lipzen A."/>
            <person name="Riley R."/>
            <person name="Andreopoulos W."/>
            <person name="He G."/>
            <person name="Johnson J."/>
            <person name="Barry K.W."/>
            <person name="Grigoriev I.V."/>
            <person name="Nagy L."/>
            <person name="Hibbett D."/>
            <person name="Henrissat B."/>
            <person name="Matheny P.B."/>
            <person name="Labbe J."/>
            <person name="Martin F."/>
        </authorList>
    </citation>
    <scope>NUCLEOTIDE SEQUENCE</scope>
    <source>
        <strain evidence="1">FP105234-sp</strain>
    </source>
</reference>